<dbReference type="Proteomes" id="UP000050523">
    <property type="component" value="Unassembled WGS sequence"/>
</dbReference>
<protein>
    <submittedName>
        <fullName evidence="3">Branched-chain amino acid ABC transporter ATP-binding protein</fullName>
    </submittedName>
</protein>
<keyword evidence="3" id="KW-0547">Nucleotide-binding</keyword>
<reference evidence="3 4" key="1">
    <citation type="submission" date="2015-09" db="EMBL/GenBank/DDBJ databases">
        <title>Genome announcement of multiple Pseudomonas syringae strains.</title>
        <authorList>
            <person name="Thakur S."/>
            <person name="Wang P.W."/>
            <person name="Gong Y."/>
            <person name="Weir B.S."/>
            <person name="Guttman D.S."/>
        </authorList>
    </citation>
    <scope>NUCLEOTIDE SEQUENCE [LARGE SCALE GENOMIC DNA]</scope>
    <source>
        <strain evidence="3 4">ICMP9151</strain>
    </source>
</reference>
<accession>A0AA40P707</accession>
<dbReference type="EMBL" id="LJRO01000089">
    <property type="protein sequence ID" value="KPZ05589.1"/>
    <property type="molecule type" value="Genomic_DNA"/>
</dbReference>
<gene>
    <name evidence="3" type="ORF">ALO43_200480</name>
</gene>
<dbReference type="AlphaFoldDB" id="A0AA40P707"/>
<feature type="compositionally biased region" description="Polar residues" evidence="1">
    <location>
        <begin position="10"/>
        <end position="24"/>
    </location>
</feature>
<evidence type="ECO:0000256" key="2">
    <source>
        <dbReference type="SAM" id="Phobius"/>
    </source>
</evidence>
<keyword evidence="2" id="KW-1133">Transmembrane helix</keyword>
<feature type="compositionally biased region" description="Basic and acidic residues" evidence="1">
    <location>
        <begin position="26"/>
        <end position="40"/>
    </location>
</feature>
<keyword evidence="2" id="KW-0472">Membrane</keyword>
<dbReference type="GO" id="GO:0005524">
    <property type="term" value="F:ATP binding"/>
    <property type="evidence" value="ECO:0007669"/>
    <property type="project" value="UniProtKB-KW"/>
</dbReference>
<keyword evidence="3" id="KW-0067">ATP-binding</keyword>
<evidence type="ECO:0000313" key="4">
    <source>
        <dbReference type="Proteomes" id="UP000050523"/>
    </source>
</evidence>
<feature type="region of interest" description="Disordered" evidence="1">
    <location>
        <begin position="1"/>
        <end position="40"/>
    </location>
</feature>
<comment type="caution">
    <text evidence="3">The sequence shown here is derived from an EMBL/GenBank/DDBJ whole genome shotgun (WGS) entry which is preliminary data.</text>
</comment>
<feature type="transmembrane region" description="Helical" evidence="2">
    <location>
        <begin position="46"/>
        <end position="76"/>
    </location>
</feature>
<organism evidence="3 4">
    <name type="scientific">Pseudomonas tremae</name>
    <dbReference type="NCBI Taxonomy" id="200454"/>
    <lineage>
        <taxon>Bacteria</taxon>
        <taxon>Pseudomonadati</taxon>
        <taxon>Pseudomonadota</taxon>
        <taxon>Gammaproteobacteria</taxon>
        <taxon>Pseudomonadales</taxon>
        <taxon>Pseudomonadaceae</taxon>
        <taxon>Pseudomonas</taxon>
    </lineage>
</organism>
<evidence type="ECO:0000256" key="1">
    <source>
        <dbReference type="SAM" id="MobiDB-lite"/>
    </source>
</evidence>
<proteinExistence type="predicted"/>
<keyword evidence="2" id="KW-0812">Transmembrane</keyword>
<evidence type="ECO:0000313" key="3">
    <source>
        <dbReference type="EMBL" id="KPZ05589.1"/>
    </source>
</evidence>
<sequence>MWKTTIKWGCNSTPTRSARKQQGQKMRAERDQDDTVRTQKKPERRLAYEIAIGIIIGGMTLATIQALIAMVAWQVYLHDLKLILR</sequence>
<name>A0AA40P707_9PSED</name>